<protein>
    <submittedName>
        <fullName evidence="1">Uncharacterized protein</fullName>
    </submittedName>
</protein>
<reference evidence="1 2" key="1">
    <citation type="journal article" date="2012" name="J. Bacteriol.">
        <title>Draft Genome Sequence of Sinorhizobium meliloti CCNWSX0020, a Nitrogen-Fixing Symbiont with Copper Tolerance Capability Isolated from Lead-Zinc Mine Tailings.</title>
        <authorList>
            <person name="Li Z."/>
            <person name="Ma Z."/>
            <person name="Hao X."/>
            <person name="Wei G."/>
        </authorList>
    </citation>
    <scope>NUCLEOTIDE SEQUENCE [LARGE SCALE GENOMIC DNA]</scope>
    <source>
        <strain evidence="1 2">CCNWSX0020</strain>
    </source>
</reference>
<proteinExistence type="predicted"/>
<dbReference type="Proteomes" id="UP000004038">
    <property type="component" value="Unassembled WGS sequence"/>
</dbReference>
<organism evidence="1 2">
    <name type="scientific">Sinorhizobium meliloti CCNWSX0020</name>
    <dbReference type="NCBI Taxonomy" id="1107881"/>
    <lineage>
        <taxon>Bacteria</taxon>
        <taxon>Pseudomonadati</taxon>
        <taxon>Pseudomonadota</taxon>
        <taxon>Alphaproteobacteria</taxon>
        <taxon>Hyphomicrobiales</taxon>
        <taxon>Rhizobiaceae</taxon>
        <taxon>Sinorhizobium/Ensifer group</taxon>
        <taxon>Sinorhizobium</taxon>
    </lineage>
</organism>
<sequence length="50" mass="5307">MQPAIAEPAALLRKLAQLQPKVGIIIPLRPITHALPVSADNTARPPLAHP</sequence>
<evidence type="ECO:0000313" key="2">
    <source>
        <dbReference type="Proteomes" id="UP000004038"/>
    </source>
</evidence>
<accession>H0G910</accession>
<dbReference type="EMBL" id="AGVV01000096">
    <property type="protein sequence ID" value="EHK74223.1"/>
    <property type="molecule type" value="Genomic_DNA"/>
</dbReference>
<gene>
    <name evidence="1" type="ORF">SM0020_30045</name>
</gene>
<evidence type="ECO:0000313" key="1">
    <source>
        <dbReference type="EMBL" id="EHK74223.1"/>
    </source>
</evidence>
<name>H0G910_RHIML</name>
<dbReference type="AlphaFoldDB" id="H0G910"/>